<gene>
    <name evidence="1" type="ORF">A3I56_00665</name>
</gene>
<dbReference type="Proteomes" id="UP000176269">
    <property type="component" value="Unassembled WGS sequence"/>
</dbReference>
<dbReference type="EMBL" id="MGBC01000037">
    <property type="protein sequence ID" value="OGK59732.1"/>
    <property type="molecule type" value="Genomic_DNA"/>
</dbReference>
<proteinExistence type="predicted"/>
<comment type="caution">
    <text evidence="1">The sequence shown here is derived from an EMBL/GenBank/DDBJ whole genome shotgun (WGS) entry which is preliminary data.</text>
</comment>
<organism evidence="1 2">
    <name type="scientific">Candidatus Roizmanbacteria bacterium RIFCSPLOWO2_02_FULL_43_10</name>
    <dbReference type="NCBI Taxonomy" id="1802078"/>
    <lineage>
        <taxon>Bacteria</taxon>
        <taxon>Candidatus Roizmaniibacteriota</taxon>
    </lineage>
</organism>
<name>A0A1F7JVU5_9BACT</name>
<accession>A0A1F7JVU5</accession>
<protein>
    <submittedName>
        <fullName evidence="1">Uncharacterized protein</fullName>
    </submittedName>
</protein>
<reference evidence="1 2" key="1">
    <citation type="journal article" date="2016" name="Nat. Commun.">
        <title>Thousands of microbial genomes shed light on interconnected biogeochemical processes in an aquifer system.</title>
        <authorList>
            <person name="Anantharaman K."/>
            <person name="Brown C.T."/>
            <person name="Hug L.A."/>
            <person name="Sharon I."/>
            <person name="Castelle C.J."/>
            <person name="Probst A.J."/>
            <person name="Thomas B.C."/>
            <person name="Singh A."/>
            <person name="Wilkins M.J."/>
            <person name="Karaoz U."/>
            <person name="Brodie E.L."/>
            <person name="Williams K.H."/>
            <person name="Hubbard S.S."/>
            <person name="Banfield J.F."/>
        </authorList>
    </citation>
    <scope>NUCLEOTIDE SEQUENCE [LARGE SCALE GENOMIC DNA]</scope>
</reference>
<dbReference type="AlphaFoldDB" id="A0A1F7JVU5"/>
<sequence>MSKSQQTGGPEVRVGAMFVGLLSAALLVLGAGHALVATQVSADEGCRYSTRGPHTFSMEGYPGPKLEEFTFEVGAGNTAVVELYRTLRHSEPEHVFVPVRSAESGNRRFMVLNGWWDIQWLVVHDFTASCTYPDVMLTMGKYTVYFKEKARWTLPWDRIGLVQPDVPGEPLPIAAPDPLYQCGAVGGSEWKLVTPGTWIGHHPNLDLQWEVEVDGVTSAFGEYPGWIIAPAKRKIYLRTFEGVCAPGRWWEPFAFERIVTRARNRSEAAPAVQFDPRQFVSDGRLFMPLVFTTRDVFAPPAPTLRP</sequence>
<evidence type="ECO:0000313" key="1">
    <source>
        <dbReference type="EMBL" id="OGK59732.1"/>
    </source>
</evidence>
<evidence type="ECO:0000313" key="2">
    <source>
        <dbReference type="Proteomes" id="UP000176269"/>
    </source>
</evidence>